<proteinExistence type="inferred from homology"/>
<evidence type="ECO:0000256" key="8">
    <source>
        <dbReference type="ARBA" id="ARBA00023136"/>
    </source>
</evidence>
<feature type="transmembrane region" description="Helical" evidence="9">
    <location>
        <begin position="279"/>
        <end position="299"/>
    </location>
</feature>
<feature type="transmembrane region" description="Helical" evidence="9">
    <location>
        <begin position="404"/>
        <end position="422"/>
    </location>
</feature>
<dbReference type="PANTHER" id="PTHR43495">
    <property type="entry name" value="GABA PERMEASE"/>
    <property type="match status" value="1"/>
</dbReference>
<comment type="caution">
    <text evidence="11">The sequence shown here is derived from an EMBL/GenBank/DDBJ whole genome shotgun (WGS) entry which is preliminary data.</text>
</comment>
<keyword evidence="3" id="KW-0813">Transport</keyword>
<keyword evidence="4" id="KW-1003">Cell membrane</keyword>
<dbReference type="Pfam" id="PF00324">
    <property type="entry name" value="AA_permease"/>
    <property type="match status" value="1"/>
</dbReference>
<keyword evidence="8 9" id="KW-0472">Membrane</keyword>
<gene>
    <name evidence="11" type="ORF">FBZ92_12380</name>
</gene>
<comment type="similarity">
    <text evidence="2">Belongs to the amino acid-polyamine-organocation (APC) superfamily. Amino acid transporter (AAT) (TC 2.A.3.1) family.</text>
</comment>
<feature type="transmembrane region" description="Helical" evidence="9">
    <location>
        <begin position="428"/>
        <end position="447"/>
    </location>
</feature>
<evidence type="ECO:0000256" key="6">
    <source>
        <dbReference type="ARBA" id="ARBA00022970"/>
    </source>
</evidence>
<evidence type="ECO:0000256" key="3">
    <source>
        <dbReference type="ARBA" id="ARBA00022448"/>
    </source>
</evidence>
<dbReference type="AlphaFoldDB" id="A0A560I0I5"/>
<evidence type="ECO:0000256" key="1">
    <source>
        <dbReference type="ARBA" id="ARBA00004651"/>
    </source>
</evidence>
<evidence type="ECO:0000256" key="5">
    <source>
        <dbReference type="ARBA" id="ARBA00022692"/>
    </source>
</evidence>
<dbReference type="FunFam" id="1.20.1740.10:FF:000001">
    <property type="entry name" value="Amino acid permease"/>
    <property type="match status" value="1"/>
</dbReference>
<feature type="transmembrane region" description="Helical" evidence="9">
    <location>
        <begin position="359"/>
        <end position="383"/>
    </location>
</feature>
<dbReference type="PIRSF" id="PIRSF006060">
    <property type="entry name" value="AA_transporter"/>
    <property type="match status" value="1"/>
</dbReference>
<dbReference type="Gene3D" id="1.20.1740.10">
    <property type="entry name" value="Amino acid/polyamine transporter I"/>
    <property type="match status" value="1"/>
</dbReference>
<feature type="transmembrane region" description="Helical" evidence="9">
    <location>
        <begin position="97"/>
        <end position="118"/>
    </location>
</feature>
<dbReference type="PANTHER" id="PTHR43495:SF1">
    <property type="entry name" value="L-ASPARAGINE PERMEASE"/>
    <property type="match status" value="1"/>
</dbReference>
<dbReference type="GO" id="GO:0005886">
    <property type="term" value="C:plasma membrane"/>
    <property type="evidence" value="ECO:0007669"/>
    <property type="project" value="UniProtKB-SubCell"/>
</dbReference>
<protein>
    <submittedName>
        <fullName evidence="11">D-serine/D-alanine/glycine:proton symporter (AAT family)</fullName>
    </submittedName>
</protein>
<evidence type="ECO:0000313" key="12">
    <source>
        <dbReference type="Proteomes" id="UP000318050"/>
    </source>
</evidence>
<name>A0A560I0I5_9PROT</name>
<organism evidence="11 12">
    <name type="scientific">Nitrospirillum amazonense</name>
    <dbReference type="NCBI Taxonomy" id="28077"/>
    <lineage>
        <taxon>Bacteria</taxon>
        <taxon>Pseudomonadati</taxon>
        <taxon>Pseudomonadota</taxon>
        <taxon>Alphaproteobacteria</taxon>
        <taxon>Rhodospirillales</taxon>
        <taxon>Azospirillaceae</taxon>
        <taxon>Nitrospirillum</taxon>
    </lineage>
</organism>
<sequence>MSEASEGLVRGLKNRHVQMIALGGAIGSGLFLGSAQAIHKAGPSLLLAYALGGMAVFFMARALGELLLYRPVAGSFATYAQEFVGPWAGFVSGWSYWFLWVMVGIAELTAVGVYIRYWFPNLPQWVPVLAMLGVLLAANLRSVKVFGEFEFWFALIKVLAVVALLIFGVAVLGFDAGGLGTHASVSNLWTHGSIFANGTMATLLVFPAALFAFGGIELIGVTAGEAEDPGKTLPRAINGALLRILVFYIGAIVVIMSLVPWDQISPDFSPFVTVFDHFGIPAAAGVINFVVLTAAASACNSGIFSCGRMLHTLANAKEAPAYFATLSDQHVPTRGIIASVVFMLAGVLVNYVAPEQAFIYVMSTVVVIQLWTWSIIIISHLFYRRAVAAGRVAPSPYRMPGAPWSGYLTLAFFALTLVLLAFDDNTRLAVYVAPAWVVAMVVGWRLVKARG</sequence>
<feature type="transmembrane region" description="Helical" evidence="9">
    <location>
        <begin position="240"/>
        <end position="259"/>
    </location>
</feature>
<reference evidence="11 12" key="1">
    <citation type="submission" date="2019-06" db="EMBL/GenBank/DDBJ databases">
        <title>Genomic Encyclopedia of Type Strains, Phase IV (KMG-V): Genome sequencing to study the core and pangenomes of soil and plant-associated prokaryotes.</title>
        <authorList>
            <person name="Whitman W."/>
        </authorList>
    </citation>
    <scope>NUCLEOTIDE SEQUENCE [LARGE SCALE GENOMIC DNA]</scope>
    <source>
        <strain evidence="11 12">BR 11140</strain>
    </source>
</reference>
<feature type="transmembrane region" description="Helical" evidence="9">
    <location>
        <begin position="20"/>
        <end position="39"/>
    </location>
</feature>
<dbReference type="GO" id="GO:0055085">
    <property type="term" value="P:transmembrane transport"/>
    <property type="evidence" value="ECO:0007669"/>
    <property type="project" value="InterPro"/>
</dbReference>
<evidence type="ECO:0000256" key="2">
    <source>
        <dbReference type="ARBA" id="ARBA00008583"/>
    </source>
</evidence>
<dbReference type="InterPro" id="IPR004841">
    <property type="entry name" value="AA-permease/SLC12A_dom"/>
</dbReference>
<dbReference type="PROSITE" id="PS00218">
    <property type="entry name" value="AMINO_ACID_PERMEASE_1"/>
    <property type="match status" value="1"/>
</dbReference>
<dbReference type="GO" id="GO:0006865">
    <property type="term" value="P:amino acid transport"/>
    <property type="evidence" value="ECO:0007669"/>
    <property type="project" value="UniProtKB-KW"/>
</dbReference>
<feature type="transmembrane region" description="Helical" evidence="9">
    <location>
        <begin position="335"/>
        <end position="353"/>
    </location>
</feature>
<feature type="transmembrane region" description="Helical" evidence="9">
    <location>
        <begin position="152"/>
        <end position="174"/>
    </location>
</feature>
<keyword evidence="5 9" id="KW-0812">Transmembrane</keyword>
<comment type="subcellular location">
    <subcellularLocation>
        <location evidence="1">Cell membrane</location>
        <topology evidence="1">Multi-pass membrane protein</topology>
    </subcellularLocation>
</comment>
<feature type="transmembrane region" description="Helical" evidence="9">
    <location>
        <begin position="45"/>
        <end position="63"/>
    </location>
</feature>
<evidence type="ECO:0000256" key="4">
    <source>
        <dbReference type="ARBA" id="ARBA00022475"/>
    </source>
</evidence>
<evidence type="ECO:0000313" key="11">
    <source>
        <dbReference type="EMBL" id="TWB50660.1"/>
    </source>
</evidence>
<feature type="domain" description="Amino acid permease/ SLC12A" evidence="10">
    <location>
        <begin position="16"/>
        <end position="447"/>
    </location>
</feature>
<keyword evidence="7 9" id="KW-1133">Transmembrane helix</keyword>
<evidence type="ECO:0000256" key="9">
    <source>
        <dbReference type="SAM" id="Phobius"/>
    </source>
</evidence>
<feature type="transmembrane region" description="Helical" evidence="9">
    <location>
        <begin position="194"/>
        <end position="219"/>
    </location>
</feature>
<dbReference type="Proteomes" id="UP000318050">
    <property type="component" value="Unassembled WGS sequence"/>
</dbReference>
<dbReference type="InterPro" id="IPR004840">
    <property type="entry name" value="Amino_acid_permease_CS"/>
</dbReference>
<keyword evidence="6" id="KW-0029">Amino-acid transport</keyword>
<feature type="transmembrane region" description="Helical" evidence="9">
    <location>
        <begin position="124"/>
        <end position="140"/>
    </location>
</feature>
<evidence type="ECO:0000256" key="7">
    <source>
        <dbReference type="ARBA" id="ARBA00022989"/>
    </source>
</evidence>
<evidence type="ECO:0000259" key="10">
    <source>
        <dbReference type="Pfam" id="PF00324"/>
    </source>
</evidence>
<dbReference type="EMBL" id="VITT01000023">
    <property type="protein sequence ID" value="TWB50660.1"/>
    <property type="molecule type" value="Genomic_DNA"/>
</dbReference>
<accession>A0A560I0I5</accession>